<dbReference type="PANTHER" id="PTHR46512:SF1">
    <property type="entry name" value="PEPTIDYLPROLYL ISOMERASE"/>
    <property type="match status" value="1"/>
</dbReference>
<dbReference type="GO" id="GO:0005740">
    <property type="term" value="C:mitochondrial envelope"/>
    <property type="evidence" value="ECO:0007669"/>
    <property type="project" value="TreeGrafter"/>
</dbReference>
<reference evidence="7" key="1">
    <citation type="submission" date="2021-05" db="EMBL/GenBank/DDBJ databases">
        <authorList>
            <person name="Alioto T."/>
            <person name="Alioto T."/>
            <person name="Gomez Garrido J."/>
        </authorList>
    </citation>
    <scope>NUCLEOTIDE SEQUENCE</scope>
</reference>
<dbReference type="GO" id="GO:0005829">
    <property type="term" value="C:cytosol"/>
    <property type="evidence" value="ECO:0007669"/>
    <property type="project" value="TreeGrafter"/>
</dbReference>
<dbReference type="EMBL" id="HBUF01132067">
    <property type="protein sequence ID" value="CAG6644391.1"/>
    <property type="molecule type" value="Transcribed_RNA"/>
</dbReference>
<accession>A0A8D8R4Q4</accession>
<feature type="compositionally biased region" description="Low complexity" evidence="4">
    <location>
        <begin position="1"/>
        <end position="16"/>
    </location>
</feature>
<dbReference type="PROSITE" id="PS50059">
    <property type="entry name" value="FKBP_PPIASE"/>
    <property type="match status" value="1"/>
</dbReference>
<dbReference type="EMBL" id="HBUF01351222">
    <property type="protein sequence ID" value="CAG6713968.1"/>
    <property type="molecule type" value="Transcribed_RNA"/>
</dbReference>
<dbReference type="Pfam" id="PF00254">
    <property type="entry name" value="FKBP_C"/>
    <property type="match status" value="1"/>
</dbReference>
<dbReference type="EMBL" id="HBUF01351225">
    <property type="protein sequence ID" value="CAG6713971.1"/>
    <property type="molecule type" value="Transcribed_RNA"/>
</dbReference>
<dbReference type="EMBL" id="HBUF01132069">
    <property type="protein sequence ID" value="CAG6644393.1"/>
    <property type="molecule type" value="Transcribed_RNA"/>
</dbReference>
<evidence type="ECO:0000256" key="4">
    <source>
        <dbReference type="SAM" id="MobiDB-lite"/>
    </source>
</evidence>
<dbReference type="GO" id="GO:0016020">
    <property type="term" value="C:membrane"/>
    <property type="evidence" value="ECO:0007669"/>
    <property type="project" value="TreeGrafter"/>
</dbReference>
<dbReference type="EMBL" id="HBUF01596549">
    <property type="protein sequence ID" value="CAG6774949.1"/>
    <property type="molecule type" value="Transcribed_RNA"/>
</dbReference>
<name>A0A8D8R4Q4_9HEMI</name>
<evidence type="ECO:0000256" key="5">
    <source>
        <dbReference type="SAM" id="Phobius"/>
    </source>
</evidence>
<feature type="domain" description="PPIase FKBP-type" evidence="6">
    <location>
        <begin position="67"/>
        <end position="152"/>
    </location>
</feature>
<dbReference type="GO" id="GO:0044183">
    <property type="term" value="F:protein folding chaperone"/>
    <property type="evidence" value="ECO:0007669"/>
    <property type="project" value="TreeGrafter"/>
</dbReference>
<dbReference type="InterPro" id="IPR050754">
    <property type="entry name" value="FKBP4/5/8-like"/>
</dbReference>
<evidence type="ECO:0000313" key="7">
    <source>
        <dbReference type="EMBL" id="CAG6644393.1"/>
    </source>
</evidence>
<organism evidence="7">
    <name type="scientific">Cacopsylla melanoneura</name>
    <dbReference type="NCBI Taxonomy" id="428564"/>
    <lineage>
        <taxon>Eukaryota</taxon>
        <taxon>Metazoa</taxon>
        <taxon>Ecdysozoa</taxon>
        <taxon>Arthropoda</taxon>
        <taxon>Hexapoda</taxon>
        <taxon>Insecta</taxon>
        <taxon>Pterygota</taxon>
        <taxon>Neoptera</taxon>
        <taxon>Paraneoptera</taxon>
        <taxon>Hemiptera</taxon>
        <taxon>Sternorrhyncha</taxon>
        <taxon>Psylloidea</taxon>
        <taxon>Psyllidae</taxon>
        <taxon>Psyllinae</taxon>
        <taxon>Cacopsylla</taxon>
    </lineage>
</organism>
<dbReference type="InterPro" id="IPR046357">
    <property type="entry name" value="PPIase_dom_sf"/>
</dbReference>
<dbReference type="SUPFAM" id="SSF48452">
    <property type="entry name" value="TPR-like"/>
    <property type="match status" value="1"/>
</dbReference>
<evidence type="ECO:0000259" key="6">
    <source>
        <dbReference type="PROSITE" id="PS50059"/>
    </source>
</evidence>
<dbReference type="SMART" id="SM00028">
    <property type="entry name" value="TPR"/>
    <property type="match status" value="3"/>
</dbReference>
<sequence length="396" mass="43941">MDESGPNMGPNGSNNGDLNSFEIVNKADVEEINEDLGEEEWVDILGSGHIKKKILKKGEPDTRPQRGDLCVVSGFGKLEDDTIVETFDNLEVCVGDLELVHGMDYVLPLTEAGEECQVEITARFGYGDKGDPTKNIPPNAKLYYSLTLHSVLPDFDLAELSVEKRLDFGVKRKTRGNWFYSRGDISFAVQCYRRSLEFLDSANMNTNDASQELLDSLIKERVHCSNNLAQAQMKLGSLEPALISLNNVLSLDPNNIKAMQRKAKVLSERNEVDEAIGILKQAQRLLDTLETDTDDATVLSKLSGDKKLVQSELKALYAKLKSNTAAEKEIYKKMFSKPLTGGPDDQEPDKKSGPAGSFNKLLLMLGITAVALLTAGGFWLRLYHPDLFSEYLWNVD</sequence>
<evidence type="ECO:0000256" key="1">
    <source>
        <dbReference type="ARBA" id="ARBA00022737"/>
    </source>
</evidence>
<dbReference type="InterPro" id="IPR019734">
    <property type="entry name" value="TPR_rpt"/>
</dbReference>
<proteinExistence type="predicted"/>
<keyword evidence="5" id="KW-1133">Transmembrane helix</keyword>
<dbReference type="GO" id="GO:0003755">
    <property type="term" value="F:peptidyl-prolyl cis-trans isomerase activity"/>
    <property type="evidence" value="ECO:0007669"/>
    <property type="project" value="UniProtKB-KW"/>
</dbReference>
<feature type="region of interest" description="Disordered" evidence="4">
    <location>
        <begin position="1"/>
        <end position="20"/>
    </location>
</feature>
<dbReference type="InterPro" id="IPR011990">
    <property type="entry name" value="TPR-like_helical_dom_sf"/>
</dbReference>
<dbReference type="EMBL" id="HBUF01351224">
    <property type="protein sequence ID" value="CAG6713970.1"/>
    <property type="molecule type" value="Transcribed_RNA"/>
</dbReference>
<dbReference type="EMBL" id="HBUF01351223">
    <property type="protein sequence ID" value="CAG6713969.1"/>
    <property type="molecule type" value="Transcribed_RNA"/>
</dbReference>
<dbReference type="InterPro" id="IPR001179">
    <property type="entry name" value="PPIase_FKBP_dom"/>
</dbReference>
<keyword evidence="3" id="KW-0697">Rotamase</keyword>
<dbReference type="SUPFAM" id="SSF54534">
    <property type="entry name" value="FKBP-like"/>
    <property type="match status" value="1"/>
</dbReference>
<dbReference type="PANTHER" id="PTHR46512">
    <property type="entry name" value="PEPTIDYLPROLYL ISOMERASE"/>
    <property type="match status" value="1"/>
</dbReference>
<evidence type="ECO:0000256" key="2">
    <source>
        <dbReference type="ARBA" id="ARBA00022803"/>
    </source>
</evidence>
<keyword evidence="5" id="KW-0812">Transmembrane</keyword>
<dbReference type="Gene3D" id="3.10.50.40">
    <property type="match status" value="1"/>
</dbReference>
<keyword evidence="2" id="KW-0802">TPR repeat</keyword>
<protein>
    <recommendedName>
        <fullName evidence="3">peptidylprolyl isomerase</fullName>
        <ecNumber evidence="3">5.2.1.8</ecNumber>
    </recommendedName>
</protein>
<feature type="transmembrane region" description="Helical" evidence="5">
    <location>
        <begin position="361"/>
        <end position="380"/>
    </location>
</feature>
<dbReference type="AlphaFoldDB" id="A0A8D8R4Q4"/>
<dbReference type="GO" id="GO:0012505">
    <property type="term" value="C:endomembrane system"/>
    <property type="evidence" value="ECO:0007669"/>
    <property type="project" value="TreeGrafter"/>
</dbReference>
<dbReference type="Gene3D" id="1.25.40.10">
    <property type="entry name" value="Tetratricopeptide repeat domain"/>
    <property type="match status" value="1"/>
</dbReference>
<keyword evidence="1" id="KW-0677">Repeat</keyword>
<dbReference type="GO" id="GO:0043066">
    <property type="term" value="P:negative regulation of apoptotic process"/>
    <property type="evidence" value="ECO:0007669"/>
    <property type="project" value="TreeGrafter"/>
</dbReference>
<evidence type="ECO:0000256" key="3">
    <source>
        <dbReference type="PROSITE-ProRule" id="PRU00277"/>
    </source>
</evidence>
<dbReference type="EMBL" id="HBUF01238824">
    <property type="protein sequence ID" value="CAG6676162.1"/>
    <property type="molecule type" value="Transcribed_RNA"/>
</dbReference>
<keyword evidence="5" id="KW-0472">Membrane</keyword>
<dbReference type="EC" id="5.2.1.8" evidence="3"/>
<dbReference type="EMBL" id="HBUF01132066">
    <property type="protein sequence ID" value="CAG6644390.1"/>
    <property type="molecule type" value="Transcribed_RNA"/>
</dbReference>
<keyword evidence="3 7" id="KW-0413">Isomerase</keyword>
<comment type="catalytic activity">
    <reaction evidence="3">
        <text>[protein]-peptidylproline (omega=180) = [protein]-peptidylproline (omega=0)</text>
        <dbReference type="Rhea" id="RHEA:16237"/>
        <dbReference type="Rhea" id="RHEA-COMP:10747"/>
        <dbReference type="Rhea" id="RHEA-COMP:10748"/>
        <dbReference type="ChEBI" id="CHEBI:83833"/>
        <dbReference type="ChEBI" id="CHEBI:83834"/>
        <dbReference type="EC" id="5.2.1.8"/>
    </reaction>
</comment>
<dbReference type="EMBL" id="HBUF01132068">
    <property type="protein sequence ID" value="CAG6644392.1"/>
    <property type="molecule type" value="Transcribed_RNA"/>
</dbReference>